<dbReference type="EMBL" id="BAABFO010000007">
    <property type="protein sequence ID" value="GAA4330805.1"/>
    <property type="molecule type" value="Genomic_DNA"/>
</dbReference>
<dbReference type="NCBIfam" id="TIGR03468">
    <property type="entry name" value="HpnG"/>
    <property type="match status" value="1"/>
</dbReference>
<evidence type="ECO:0000313" key="2">
    <source>
        <dbReference type="EMBL" id="GAA4330805.1"/>
    </source>
</evidence>
<dbReference type="Gene3D" id="3.40.50.1580">
    <property type="entry name" value="Nucleoside phosphorylase domain"/>
    <property type="match status" value="1"/>
</dbReference>
<protein>
    <submittedName>
        <fullName evidence="2">Phosphorylase</fullName>
    </submittedName>
</protein>
<reference evidence="3" key="1">
    <citation type="journal article" date="2019" name="Int. J. Syst. Evol. Microbiol.">
        <title>The Global Catalogue of Microorganisms (GCM) 10K type strain sequencing project: providing services to taxonomists for standard genome sequencing and annotation.</title>
        <authorList>
            <consortium name="The Broad Institute Genomics Platform"/>
            <consortium name="The Broad Institute Genome Sequencing Center for Infectious Disease"/>
            <person name="Wu L."/>
            <person name="Ma J."/>
        </authorList>
    </citation>
    <scope>NUCLEOTIDE SEQUENCE [LARGE SCALE GENOMIC DNA]</scope>
    <source>
        <strain evidence="3">JCM 17666</strain>
    </source>
</reference>
<dbReference type="CDD" id="cd17768">
    <property type="entry name" value="adenosylhopane_nucleosidase_HpnG-like"/>
    <property type="match status" value="1"/>
</dbReference>
<dbReference type="InterPro" id="IPR000845">
    <property type="entry name" value="Nucleoside_phosphorylase_d"/>
</dbReference>
<proteinExistence type="predicted"/>
<gene>
    <name evidence="2" type="ORF">GCM10023144_18810</name>
</gene>
<feature type="domain" description="Nucleoside phosphorylase" evidence="1">
    <location>
        <begin position="26"/>
        <end position="174"/>
    </location>
</feature>
<evidence type="ECO:0000313" key="3">
    <source>
        <dbReference type="Proteomes" id="UP001501671"/>
    </source>
</evidence>
<dbReference type="InterPro" id="IPR035994">
    <property type="entry name" value="Nucleoside_phosphorylase_sf"/>
</dbReference>
<dbReference type="PANTHER" id="PTHR46832">
    <property type="entry name" value="5'-METHYLTHIOADENOSINE/S-ADENOSYLHOMOCYSTEINE NUCLEOSIDASE"/>
    <property type="match status" value="1"/>
</dbReference>
<name>A0ABP8GW79_9BURK</name>
<dbReference type="Proteomes" id="UP001501671">
    <property type="component" value="Unassembled WGS sequence"/>
</dbReference>
<keyword evidence="3" id="KW-1185">Reference proteome</keyword>
<evidence type="ECO:0000259" key="1">
    <source>
        <dbReference type="Pfam" id="PF01048"/>
    </source>
</evidence>
<dbReference type="InterPro" id="IPR017831">
    <property type="entry name" value="Hopanoid-assoc_phosphoryl_HpnG"/>
</dbReference>
<accession>A0ABP8GW79</accession>
<dbReference type="PANTHER" id="PTHR46832:SF1">
    <property type="entry name" value="5'-METHYLTHIOADENOSINE_S-ADENOSYLHOMOCYSTEINE NUCLEOSIDASE"/>
    <property type="match status" value="1"/>
</dbReference>
<dbReference type="Pfam" id="PF01048">
    <property type="entry name" value="PNP_UDP_1"/>
    <property type="match status" value="1"/>
</dbReference>
<comment type="caution">
    <text evidence="2">The sequence shown here is derived from an EMBL/GenBank/DDBJ whole genome shotgun (WGS) entry which is preliminary data.</text>
</comment>
<organism evidence="2 3">
    <name type="scientific">Pigmentiphaga soli</name>
    <dbReference type="NCBI Taxonomy" id="1007095"/>
    <lineage>
        <taxon>Bacteria</taxon>
        <taxon>Pseudomonadati</taxon>
        <taxon>Pseudomonadota</taxon>
        <taxon>Betaproteobacteria</taxon>
        <taxon>Burkholderiales</taxon>
        <taxon>Alcaligenaceae</taxon>
        <taxon>Pigmentiphaga</taxon>
    </lineage>
</organism>
<sequence>MAGGMVLVAAGLAFEAAIAAGDGVRVVCGQGTVLAARLQAQLGAPRRAEPGGLPCAGLVSFGTAGGLVDGLRPGDWIVARAVRHGGAVPSGRSRYQAVPCDEAWSLALLRALPRAVHADIAGVSAPVAAAAGKRALHAATGAQAADMESQIVAAAALAHGLPFVCCRVIVDPVERDLPPAALAGSRPDGSVDLPAVLRSLLRNPKQLPALLAVARDANRARQALKAGRRAIGQGFDGMAGS</sequence>
<dbReference type="SUPFAM" id="SSF53167">
    <property type="entry name" value="Purine and uridine phosphorylases"/>
    <property type="match status" value="1"/>
</dbReference>